<accession>A0A1M5BMX3</accession>
<evidence type="ECO:0000259" key="4">
    <source>
        <dbReference type="Pfam" id="PF07940"/>
    </source>
</evidence>
<gene>
    <name evidence="5" type="ORF">SAMN05444274_105220</name>
</gene>
<evidence type="ECO:0000313" key="5">
    <source>
        <dbReference type="EMBL" id="SHF43858.1"/>
    </source>
</evidence>
<keyword evidence="1" id="KW-0732">Signal</keyword>
<feature type="domain" description="Heparinase II/III-like C-terminal" evidence="4">
    <location>
        <begin position="27"/>
        <end position="215"/>
    </location>
</feature>
<organism evidence="5 6">
    <name type="scientific">Mariniphaga anaerophila</name>
    <dbReference type="NCBI Taxonomy" id="1484053"/>
    <lineage>
        <taxon>Bacteria</taxon>
        <taxon>Pseudomonadati</taxon>
        <taxon>Bacteroidota</taxon>
        <taxon>Bacteroidia</taxon>
        <taxon>Marinilabiliales</taxon>
        <taxon>Prolixibacteraceae</taxon>
        <taxon>Mariniphaga</taxon>
    </lineage>
</organism>
<evidence type="ECO:0000256" key="1">
    <source>
        <dbReference type="ARBA" id="ARBA00022729"/>
    </source>
</evidence>
<dbReference type="Pfam" id="PF07940">
    <property type="entry name" value="Hepar_II_III_C"/>
    <property type="match status" value="1"/>
</dbReference>
<reference evidence="5 6" key="1">
    <citation type="submission" date="2016-11" db="EMBL/GenBank/DDBJ databases">
        <authorList>
            <person name="Jaros S."/>
            <person name="Januszkiewicz K."/>
            <person name="Wedrychowicz H."/>
        </authorList>
    </citation>
    <scope>NUCLEOTIDE SEQUENCE [LARGE SCALE GENOMIC DNA]</scope>
    <source>
        <strain evidence="5 6">DSM 26910</strain>
    </source>
</reference>
<name>A0A1M5BMX3_9BACT</name>
<dbReference type="InterPro" id="IPR012480">
    <property type="entry name" value="Hepar_II_III_C"/>
</dbReference>
<keyword evidence="6" id="KW-1185">Reference proteome</keyword>
<dbReference type="GO" id="GO:0016829">
    <property type="term" value="F:lyase activity"/>
    <property type="evidence" value="ECO:0007669"/>
    <property type="project" value="UniProtKB-KW"/>
</dbReference>
<dbReference type="PANTHER" id="PTHR39210">
    <property type="entry name" value="HEPARIN-SULFATE LYASE"/>
    <property type="match status" value="1"/>
</dbReference>
<sequence>MTKQKEILGKMKLKPESGFHKKGRQFVFRSNVRQKEINLHFNAASSGYVPKAAHGHTDALSIAINIGESPFLVDPAAVTYQSDPGRRRHFATMFSHNTIKINQKVQSEITRPATWLNRYKSNILETKFDELTIQVKAEHDGYKNLGVKHTRELIFEKSKNLIWINDTVECFKSGQFFVELPFLFHPNTSVKQNNPINFQASDENGHVLYMVVDKKFTTKLIRGLIISQMSNSSANAKEIKEPCTTVYCTAPIEHTTTFQTIILVK</sequence>
<keyword evidence="2" id="KW-0574">Periplasm</keyword>
<evidence type="ECO:0000256" key="3">
    <source>
        <dbReference type="ARBA" id="ARBA00023239"/>
    </source>
</evidence>
<dbReference type="Proteomes" id="UP000184164">
    <property type="component" value="Unassembled WGS sequence"/>
</dbReference>
<dbReference type="EMBL" id="FQUM01000005">
    <property type="protein sequence ID" value="SHF43858.1"/>
    <property type="molecule type" value="Genomic_DNA"/>
</dbReference>
<dbReference type="STRING" id="1484053.SAMN05444274_105220"/>
<proteinExistence type="predicted"/>
<evidence type="ECO:0000256" key="2">
    <source>
        <dbReference type="ARBA" id="ARBA00022764"/>
    </source>
</evidence>
<dbReference type="AlphaFoldDB" id="A0A1M5BMX3"/>
<dbReference type="OrthoDB" id="9772435at2"/>
<dbReference type="PANTHER" id="PTHR39210:SF1">
    <property type="entry name" value="HEPARIN-SULFATE LYASE"/>
    <property type="match status" value="1"/>
</dbReference>
<protein>
    <submittedName>
        <fullName evidence="5">Heparinase II/III-like protein</fullName>
    </submittedName>
</protein>
<keyword evidence="3" id="KW-0456">Lyase</keyword>
<dbReference type="Gene3D" id="2.70.98.70">
    <property type="match status" value="1"/>
</dbReference>
<evidence type="ECO:0000313" key="6">
    <source>
        <dbReference type="Proteomes" id="UP000184164"/>
    </source>
</evidence>